<evidence type="ECO:0000256" key="1">
    <source>
        <dbReference type="ARBA" id="ARBA00006756"/>
    </source>
</evidence>
<keyword evidence="7" id="KW-1185">Reference proteome</keyword>
<accession>A0A314Y8N2</accession>
<organism evidence="6 7">
    <name type="scientific">Prunus yedoensis var. nudiflora</name>
    <dbReference type="NCBI Taxonomy" id="2094558"/>
    <lineage>
        <taxon>Eukaryota</taxon>
        <taxon>Viridiplantae</taxon>
        <taxon>Streptophyta</taxon>
        <taxon>Embryophyta</taxon>
        <taxon>Tracheophyta</taxon>
        <taxon>Spermatophyta</taxon>
        <taxon>Magnoliopsida</taxon>
        <taxon>eudicotyledons</taxon>
        <taxon>Gunneridae</taxon>
        <taxon>Pentapetalae</taxon>
        <taxon>rosids</taxon>
        <taxon>fabids</taxon>
        <taxon>Rosales</taxon>
        <taxon>Rosaceae</taxon>
        <taxon>Amygdaloideae</taxon>
        <taxon>Amygdaleae</taxon>
        <taxon>Prunus</taxon>
    </lineage>
</organism>
<evidence type="ECO:0000256" key="3">
    <source>
        <dbReference type="RuleBase" id="RU365026"/>
    </source>
</evidence>
<evidence type="ECO:0000313" key="7">
    <source>
        <dbReference type="Proteomes" id="UP000250321"/>
    </source>
</evidence>
<dbReference type="Pfam" id="PF03081">
    <property type="entry name" value="Exo70_C"/>
    <property type="match status" value="1"/>
</dbReference>
<feature type="compositionally biased region" description="Polar residues" evidence="4">
    <location>
        <begin position="21"/>
        <end position="33"/>
    </location>
</feature>
<evidence type="ECO:0000313" key="6">
    <source>
        <dbReference type="EMBL" id="PQQ03572.1"/>
    </source>
</evidence>
<name>A0A314Y8N2_PRUYE</name>
<proteinExistence type="inferred from homology"/>
<sequence length="625" mass="70318">MRTLFFKSPSPSPSNSPSRSATQPSSPRRSFSDSLMEENIEIAQTLITQWDSDSSSYTNISSLFHDDRQEARLYLKSVKDLQSAMQHFLSSQDSSAEKLIIAQNLMQSAMKRLEKEFYQILSANREYLDAETVSSRSSKASARSSVSDLESESEDESRATTESFSAEEQISTIAMSDLKSIADCMISSGYGKECVRIYKIIRKSIVDEGLYLLGVEKLSLSQVQKMDWQVLETKIKNWLSAVKVAVKTLFYAERLLCEQVFAASDSIAESCFNEISKEAAMTLFGFPELVGKCKKLSSEKMFRILDLYQAVSDLWPEIKSIFSFESTSAVRSLAVNSLIKLGEAVRTMLMDFESAIQKDSSKTPVPAGGVHPLTRYVMNYISFLADYSEILGDIVVDWPLKISTPLPEAYFGCYDAEESPISIRLAWLVLVLLCKLDGKAELYKDVALSYLFLANNLQYVVVKVRGSNLKYLLGEYWVEKHESKVKQYAANYERMGWSKVFASLPEDPTAQISSDQAKSYFKRFNAAFEEAYRKQTSWVVPDPKLRDELKVSVAKKLVPVYREFYEKHRVGLKRECGEDSLVRYAPENLDNYLSDLLYGAANGGSVSSFSSSSSSSSNSHGRQGR</sequence>
<dbReference type="STRING" id="2094558.A0A314Y8N2"/>
<protein>
    <recommendedName>
        <fullName evidence="3">Exocyst subunit Exo70 family protein</fullName>
    </recommendedName>
</protein>
<dbReference type="Pfam" id="PF20669">
    <property type="entry name" value="Exo70_N"/>
    <property type="match status" value="1"/>
</dbReference>
<dbReference type="Proteomes" id="UP000250321">
    <property type="component" value="Unassembled WGS sequence"/>
</dbReference>
<reference evidence="6 7" key="1">
    <citation type="submission" date="2018-02" db="EMBL/GenBank/DDBJ databases">
        <title>Draft genome of wild Prunus yedoensis var. nudiflora.</title>
        <authorList>
            <person name="Baek S."/>
            <person name="Kim J.-H."/>
            <person name="Choi K."/>
            <person name="Kim G.-B."/>
            <person name="Cho A."/>
            <person name="Jang H."/>
            <person name="Shin C.-H."/>
            <person name="Yu H.-J."/>
            <person name="Mun J.-H."/>
        </authorList>
    </citation>
    <scope>NUCLEOTIDE SEQUENCE [LARGE SCALE GENOMIC DNA]</scope>
    <source>
        <strain evidence="7">cv. Jeju island</strain>
        <tissue evidence="6">Leaf</tissue>
    </source>
</reference>
<gene>
    <name evidence="6" type="ORF">Pyn_38652</name>
</gene>
<feature type="region of interest" description="Disordered" evidence="4">
    <location>
        <begin position="605"/>
        <end position="625"/>
    </location>
</feature>
<evidence type="ECO:0000256" key="2">
    <source>
        <dbReference type="ARBA" id="ARBA00022448"/>
    </source>
</evidence>
<feature type="region of interest" description="Disordered" evidence="4">
    <location>
        <begin position="1"/>
        <end position="34"/>
    </location>
</feature>
<dbReference type="Gene3D" id="1.20.1280.170">
    <property type="entry name" value="Exocyst complex component Exo70"/>
    <property type="match status" value="1"/>
</dbReference>
<feature type="domain" description="Exocyst complex subunit Exo70 C-terminal" evidence="5">
    <location>
        <begin position="236"/>
        <end position="595"/>
    </location>
</feature>
<dbReference type="SUPFAM" id="SSF74788">
    <property type="entry name" value="Cullin repeat-like"/>
    <property type="match status" value="1"/>
</dbReference>
<comment type="caution">
    <text evidence="6">The sequence shown here is derived from an EMBL/GenBank/DDBJ whole genome shotgun (WGS) entry which is preliminary data.</text>
</comment>
<keyword evidence="3" id="KW-0653">Protein transport</keyword>
<dbReference type="InterPro" id="IPR046364">
    <property type="entry name" value="Exo70_C"/>
</dbReference>
<dbReference type="AlphaFoldDB" id="A0A314Y8N2"/>
<keyword evidence="3" id="KW-0268">Exocytosis</keyword>
<dbReference type="GO" id="GO:0005546">
    <property type="term" value="F:phosphatidylinositol-4,5-bisphosphate binding"/>
    <property type="evidence" value="ECO:0007669"/>
    <property type="project" value="InterPro"/>
</dbReference>
<dbReference type="GO" id="GO:0000145">
    <property type="term" value="C:exocyst"/>
    <property type="evidence" value="ECO:0007669"/>
    <property type="project" value="InterPro"/>
</dbReference>
<dbReference type="GO" id="GO:0006887">
    <property type="term" value="P:exocytosis"/>
    <property type="evidence" value="ECO:0007669"/>
    <property type="project" value="UniProtKB-KW"/>
</dbReference>
<comment type="similarity">
    <text evidence="1 3">Belongs to the EXO70 family.</text>
</comment>
<evidence type="ECO:0000256" key="4">
    <source>
        <dbReference type="SAM" id="MobiDB-lite"/>
    </source>
</evidence>
<dbReference type="PANTHER" id="PTHR12542">
    <property type="entry name" value="EXOCYST COMPLEX PROTEIN EXO70"/>
    <property type="match status" value="1"/>
</dbReference>
<feature type="compositionally biased region" description="Low complexity" evidence="4">
    <location>
        <begin position="605"/>
        <end position="619"/>
    </location>
</feature>
<dbReference type="InterPro" id="IPR004140">
    <property type="entry name" value="Exo70"/>
</dbReference>
<dbReference type="EMBL" id="PJQY01001325">
    <property type="protein sequence ID" value="PQQ03572.1"/>
    <property type="molecule type" value="Genomic_DNA"/>
</dbReference>
<dbReference type="PANTHER" id="PTHR12542:SF17">
    <property type="entry name" value="EXOCYST SUBUNIT EXO70 FAMILY PROTEIN"/>
    <property type="match status" value="1"/>
</dbReference>
<keyword evidence="2 3" id="KW-0813">Transport</keyword>
<dbReference type="OrthoDB" id="1922221at2759"/>
<evidence type="ECO:0000259" key="5">
    <source>
        <dbReference type="Pfam" id="PF03081"/>
    </source>
</evidence>
<dbReference type="FunFam" id="1.20.1280.170:FF:000003">
    <property type="entry name" value="Exocyst subunit Exo70 family protein"/>
    <property type="match status" value="1"/>
</dbReference>
<dbReference type="GO" id="GO:0015031">
    <property type="term" value="P:protein transport"/>
    <property type="evidence" value="ECO:0007669"/>
    <property type="project" value="UniProtKB-KW"/>
</dbReference>
<dbReference type="InterPro" id="IPR016159">
    <property type="entry name" value="Cullin_repeat-like_dom_sf"/>
</dbReference>
<feature type="region of interest" description="Disordered" evidence="4">
    <location>
        <begin position="141"/>
        <end position="165"/>
    </location>
</feature>
<comment type="function">
    <text evidence="3">Component of the exocyst complex.</text>
</comment>